<accession>A0ACB9MCC2</accession>
<organism evidence="1 2">
    <name type="scientific">Melastoma candidum</name>
    <dbReference type="NCBI Taxonomy" id="119954"/>
    <lineage>
        <taxon>Eukaryota</taxon>
        <taxon>Viridiplantae</taxon>
        <taxon>Streptophyta</taxon>
        <taxon>Embryophyta</taxon>
        <taxon>Tracheophyta</taxon>
        <taxon>Spermatophyta</taxon>
        <taxon>Magnoliopsida</taxon>
        <taxon>eudicotyledons</taxon>
        <taxon>Gunneridae</taxon>
        <taxon>Pentapetalae</taxon>
        <taxon>rosids</taxon>
        <taxon>malvids</taxon>
        <taxon>Myrtales</taxon>
        <taxon>Melastomataceae</taxon>
        <taxon>Melastomatoideae</taxon>
        <taxon>Melastomateae</taxon>
        <taxon>Melastoma</taxon>
    </lineage>
</organism>
<protein>
    <submittedName>
        <fullName evidence="1">Uncharacterized protein</fullName>
    </submittedName>
</protein>
<dbReference type="Proteomes" id="UP001057402">
    <property type="component" value="Chromosome 10"/>
</dbReference>
<sequence>MPNVTGHSLMEPKRSVMLLREVCRNQRPTLGSLVAGKGGRNLSKDKKFKSCQTLLQHAIMVSKMARKRAHKALALVVHQVLGWDFEGLLVLERKGQSLSQSLSVPVSMTNTLRWFELEILHCVYSNDFASLVCADYWSLRFKLGAESDKSPVASSIARVLCNIWLHAVGNICSIFFKLLGDAGVEKEECICCSFYLRFFWSSPKQATSSFLSEGPSSSTLLLSIRDRRSFSNNGGDVVRLCLLSSCFSQRSLNSGLMVKCLLKIII</sequence>
<proteinExistence type="predicted"/>
<gene>
    <name evidence="1" type="ORF">MLD38_035307</name>
</gene>
<keyword evidence="2" id="KW-1185">Reference proteome</keyword>
<name>A0ACB9MCC2_9MYRT</name>
<comment type="caution">
    <text evidence="1">The sequence shown here is derived from an EMBL/GenBank/DDBJ whole genome shotgun (WGS) entry which is preliminary data.</text>
</comment>
<evidence type="ECO:0000313" key="2">
    <source>
        <dbReference type="Proteomes" id="UP001057402"/>
    </source>
</evidence>
<evidence type="ECO:0000313" key="1">
    <source>
        <dbReference type="EMBL" id="KAI4321989.1"/>
    </source>
</evidence>
<reference evidence="2" key="1">
    <citation type="journal article" date="2023" name="Front. Plant Sci.">
        <title>Chromosomal-level genome assembly of Melastoma candidum provides insights into trichome evolution.</title>
        <authorList>
            <person name="Zhong Y."/>
            <person name="Wu W."/>
            <person name="Sun C."/>
            <person name="Zou P."/>
            <person name="Liu Y."/>
            <person name="Dai S."/>
            <person name="Zhou R."/>
        </authorList>
    </citation>
    <scope>NUCLEOTIDE SEQUENCE [LARGE SCALE GENOMIC DNA]</scope>
</reference>
<dbReference type="EMBL" id="CM042889">
    <property type="protein sequence ID" value="KAI4321989.1"/>
    <property type="molecule type" value="Genomic_DNA"/>
</dbReference>